<evidence type="ECO:0000256" key="2">
    <source>
        <dbReference type="ARBA" id="ARBA00022692"/>
    </source>
</evidence>
<keyword evidence="2 6" id="KW-0812">Transmembrane</keyword>
<feature type="transmembrane region" description="Helical" evidence="6">
    <location>
        <begin position="132"/>
        <end position="154"/>
    </location>
</feature>
<keyword evidence="9" id="KW-1185">Reference proteome</keyword>
<keyword evidence="3 6" id="KW-1133">Transmembrane helix</keyword>
<dbReference type="Proteomes" id="UP001610432">
    <property type="component" value="Unassembled WGS sequence"/>
</dbReference>
<comment type="similarity">
    <text evidence="5">Belongs to the SAT4 family.</text>
</comment>
<comment type="caution">
    <text evidence="8">The sequence shown here is derived from an EMBL/GenBank/DDBJ whole genome shotgun (WGS) entry which is preliminary data.</text>
</comment>
<name>A0ABR4LD02_9EURO</name>
<feature type="transmembrane region" description="Helical" evidence="6">
    <location>
        <begin position="102"/>
        <end position="125"/>
    </location>
</feature>
<evidence type="ECO:0000256" key="6">
    <source>
        <dbReference type="SAM" id="Phobius"/>
    </source>
</evidence>
<dbReference type="InterPro" id="IPR052337">
    <property type="entry name" value="SAT4-like"/>
</dbReference>
<protein>
    <recommendedName>
        <fullName evidence="7">Rhodopsin domain-containing protein</fullName>
    </recommendedName>
</protein>
<accession>A0ABR4LD02</accession>
<gene>
    <name evidence="8" type="ORF">BJX67DRAFT_298288</name>
</gene>
<feature type="transmembrane region" description="Helical" evidence="6">
    <location>
        <begin position="26"/>
        <end position="47"/>
    </location>
</feature>
<proteinExistence type="inferred from homology"/>
<dbReference type="PANTHER" id="PTHR33048:SF47">
    <property type="entry name" value="INTEGRAL MEMBRANE PROTEIN-RELATED"/>
    <property type="match status" value="1"/>
</dbReference>
<evidence type="ECO:0000256" key="1">
    <source>
        <dbReference type="ARBA" id="ARBA00004141"/>
    </source>
</evidence>
<evidence type="ECO:0000256" key="5">
    <source>
        <dbReference type="ARBA" id="ARBA00038359"/>
    </source>
</evidence>
<dbReference type="Pfam" id="PF20684">
    <property type="entry name" value="Fung_rhodopsin"/>
    <property type="match status" value="1"/>
</dbReference>
<keyword evidence="4 6" id="KW-0472">Membrane</keyword>
<dbReference type="InterPro" id="IPR049326">
    <property type="entry name" value="Rhodopsin_dom_fungi"/>
</dbReference>
<evidence type="ECO:0000313" key="8">
    <source>
        <dbReference type="EMBL" id="KAL2862335.1"/>
    </source>
</evidence>
<evidence type="ECO:0000313" key="9">
    <source>
        <dbReference type="Proteomes" id="UP001610432"/>
    </source>
</evidence>
<reference evidence="8 9" key="1">
    <citation type="submission" date="2024-07" db="EMBL/GenBank/DDBJ databases">
        <title>Section-level genome sequencing and comparative genomics of Aspergillus sections Usti and Cavernicolus.</title>
        <authorList>
            <consortium name="Lawrence Berkeley National Laboratory"/>
            <person name="Nybo J.L."/>
            <person name="Vesth T.C."/>
            <person name="Theobald S."/>
            <person name="Frisvad J.C."/>
            <person name="Larsen T.O."/>
            <person name="Kjaerboelling I."/>
            <person name="Rothschild-Mancinelli K."/>
            <person name="Lyhne E.K."/>
            <person name="Kogle M.E."/>
            <person name="Barry K."/>
            <person name="Clum A."/>
            <person name="Na H."/>
            <person name="Ledsgaard L."/>
            <person name="Lin J."/>
            <person name="Lipzen A."/>
            <person name="Kuo A."/>
            <person name="Riley R."/>
            <person name="Mondo S."/>
            <person name="Labutti K."/>
            <person name="Haridas S."/>
            <person name="Pangalinan J."/>
            <person name="Salamov A.A."/>
            <person name="Simmons B.A."/>
            <person name="Magnuson J.K."/>
            <person name="Chen J."/>
            <person name="Drula E."/>
            <person name="Henrissat B."/>
            <person name="Wiebenga A."/>
            <person name="Lubbers R.J."/>
            <person name="Gomes A.C."/>
            <person name="Macurrencykelacurrency M.R."/>
            <person name="Stajich J."/>
            <person name="Grigoriev I.V."/>
            <person name="Mortensen U.H."/>
            <person name="De Vries R.P."/>
            <person name="Baker S.E."/>
            <person name="Andersen M.R."/>
        </authorList>
    </citation>
    <scope>NUCLEOTIDE SEQUENCE [LARGE SCALE GENOMIC DNA]</scope>
    <source>
        <strain evidence="8 9">CBS 449.75</strain>
    </source>
</reference>
<sequence length="283" mass="31283">MTMEGFLEHLMRPRSDDGSASRGQRAMAVTVVLTVISILIVAMRMYTRIGLLKLNGREDWSILVSLVFAITYLGLVISQYHFGPGRHSNEIPAGELKAQLKRLWAVISMYNASLAFTKVSILFHYLRIFPNYWFRIICYIVMGIVTLYSTWAIITGFVNCVPVAKFWDREIPGSCLSFEAIWFFNASMNIATDLILLVLPMPLISQLQLPKKQKLASSPSSRLVDCWLSPVSPASPVCGPLLKATTYPGAMSALPTGLQQSATSPLICACPSLAAPPCRPHIS</sequence>
<feature type="domain" description="Rhodopsin" evidence="7">
    <location>
        <begin position="43"/>
        <end position="216"/>
    </location>
</feature>
<organism evidence="8 9">
    <name type="scientific">Aspergillus lucknowensis</name>
    <dbReference type="NCBI Taxonomy" id="176173"/>
    <lineage>
        <taxon>Eukaryota</taxon>
        <taxon>Fungi</taxon>
        <taxon>Dikarya</taxon>
        <taxon>Ascomycota</taxon>
        <taxon>Pezizomycotina</taxon>
        <taxon>Eurotiomycetes</taxon>
        <taxon>Eurotiomycetidae</taxon>
        <taxon>Eurotiales</taxon>
        <taxon>Aspergillaceae</taxon>
        <taxon>Aspergillus</taxon>
        <taxon>Aspergillus subgen. Nidulantes</taxon>
    </lineage>
</organism>
<comment type="subcellular location">
    <subcellularLocation>
        <location evidence="1">Membrane</location>
        <topology evidence="1">Multi-pass membrane protein</topology>
    </subcellularLocation>
</comment>
<feature type="transmembrane region" description="Helical" evidence="6">
    <location>
        <begin position="59"/>
        <end position="82"/>
    </location>
</feature>
<dbReference type="RefSeq" id="XP_070881314.1">
    <property type="nucleotide sequence ID" value="XM_071026931.1"/>
</dbReference>
<evidence type="ECO:0000256" key="3">
    <source>
        <dbReference type="ARBA" id="ARBA00022989"/>
    </source>
</evidence>
<dbReference type="GeneID" id="98142003"/>
<dbReference type="EMBL" id="JBFXLQ010000069">
    <property type="protein sequence ID" value="KAL2862335.1"/>
    <property type="molecule type" value="Genomic_DNA"/>
</dbReference>
<feature type="transmembrane region" description="Helical" evidence="6">
    <location>
        <begin position="180"/>
        <end position="204"/>
    </location>
</feature>
<evidence type="ECO:0000256" key="4">
    <source>
        <dbReference type="ARBA" id="ARBA00023136"/>
    </source>
</evidence>
<evidence type="ECO:0000259" key="7">
    <source>
        <dbReference type="Pfam" id="PF20684"/>
    </source>
</evidence>
<dbReference type="PANTHER" id="PTHR33048">
    <property type="entry name" value="PTH11-LIKE INTEGRAL MEMBRANE PROTEIN (AFU_ORTHOLOGUE AFUA_5G11245)"/>
    <property type="match status" value="1"/>
</dbReference>